<evidence type="ECO:0000313" key="12">
    <source>
        <dbReference type="EMBL" id="CAD8088196.1"/>
    </source>
</evidence>
<evidence type="ECO:0000256" key="4">
    <source>
        <dbReference type="ARBA" id="ARBA00022801"/>
    </source>
</evidence>
<evidence type="ECO:0000256" key="10">
    <source>
        <dbReference type="SAM" id="SignalP"/>
    </source>
</evidence>
<feature type="binding site" evidence="8">
    <location>
        <begin position="603"/>
        <end position="605"/>
    </location>
    <ligand>
        <name>a peptide</name>
        <dbReference type="ChEBI" id="CHEBI:60466"/>
    </ligand>
</feature>
<keyword evidence="3 9" id="KW-0479">Metal-binding</keyword>
<dbReference type="Pfam" id="PF01433">
    <property type="entry name" value="Peptidase_M1"/>
    <property type="match status" value="1"/>
</dbReference>
<dbReference type="PANTHER" id="PTHR45726:SF3">
    <property type="entry name" value="LEUKOTRIENE A-4 HYDROLASE"/>
    <property type="match status" value="1"/>
</dbReference>
<evidence type="ECO:0000256" key="5">
    <source>
        <dbReference type="ARBA" id="ARBA00022833"/>
    </source>
</evidence>
<feature type="binding site" evidence="8">
    <location>
        <begin position="152"/>
        <end position="154"/>
    </location>
    <ligand>
        <name>a peptide</name>
        <dbReference type="ChEBI" id="CHEBI:60466"/>
    </ligand>
</feature>
<dbReference type="Pfam" id="PF09127">
    <property type="entry name" value="Leuk-A4-hydro_C"/>
    <property type="match status" value="1"/>
</dbReference>
<dbReference type="PANTHER" id="PTHR45726">
    <property type="entry name" value="LEUKOTRIENE A-4 HYDROLASE"/>
    <property type="match status" value="1"/>
</dbReference>
<dbReference type="Pfam" id="PF17900">
    <property type="entry name" value="Peptidase_M1_N"/>
    <property type="match status" value="1"/>
</dbReference>
<reference evidence="12" key="1">
    <citation type="submission" date="2021-01" db="EMBL/GenBank/DDBJ databases">
        <authorList>
            <consortium name="Genoscope - CEA"/>
            <person name="William W."/>
        </authorList>
    </citation>
    <scope>NUCLEOTIDE SEQUENCE</scope>
</reference>
<dbReference type="CDD" id="cd09599">
    <property type="entry name" value="M1_LTA4H"/>
    <property type="match status" value="1"/>
</dbReference>
<accession>A0A8S1NCZ7</accession>
<comment type="caution">
    <text evidence="12">The sequence shown here is derived from an EMBL/GenBank/DDBJ whole genome shotgun (WGS) entry which is preliminary data.</text>
</comment>
<feature type="binding site" evidence="9">
    <location>
        <position position="343"/>
    </location>
    <ligand>
        <name>Zn(2+)</name>
        <dbReference type="ChEBI" id="CHEBI:29105"/>
        <note>catalytic</note>
    </ligand>
</feature>
<keyword evidence="13" id="KW-1185">Reference proteome</keyword>
<proteinExistence type="inferred from homology"/>
<dbReference type="Proteomes" id="UP000692954">
    <property type="component" value="Unassembled WGS sequence"/>
</dbReference>
<dbReference type="InterPro" id="IPR045357">
    <property type="entry name" value="Aminopeptidase_N-like_N"/>
</dbReference>
<dbReference type="FunFam" id="3.30.2010.30:FF:000001">
    <property type="entry name" value="Leukotriene A(4) hydrolase"/>
    <property type="match status" value="1"/>
</dbReference>
<feature type="binding site" evidence="9">
    <location>
        <position position="320"/>
    </location>
    <ligand>
        <name>Zn(2+)</name>
        <dbReference type="ChEBI" id="CHEBI:29105"/>
        <note>catalytic</note>
    </ligand>
</feature>
<evidence type="ECO:0000259" key="11">
    <source>
        <dbReference type="SMART" id="SM01263"/>
    </source>
</evidence>
<evidence type="ECO:0000256" key="6">
    <source>
        <dbReference type="ARBA" id="ARBA00023049"/>
    </source>
</evidence>
<gene>
    <name evidence="12" type="ORF">PSON_ATCC_30995.1.T0520231</name>
</gene>
<protein>
    <recommendedName>
        <fullName evidence="11">Peptidase M1 leukotriene A4 hydrolase/aminopeptidase C-terminal domain-containing protein</fullName>
    </recommendedName>
</protein>
<evidence type="ECO:0000313" key="13">
    <source>
        <dbReference type="Proteomes" id="UP000692954"/>
    </source>
</evidence>
<feature type="active site" description="Proton donor" evidence="7">
    <location>
        <position position="414"/>
    </location>
</feature>
<evidence type="ECO:0000256" key="8">
    <source>
        <dbReference type="PIRSR" id="PIRSR634015-2"/>
    </source>
</evidence>
<feature type="binding site" evidence="8">
    <location>
        <begin position="291"/>
        <end position="296"/>
    </location>
    <ligand>
        <name>a peptide</name>
        <dbReference type="ChEBI" id="CHEBI:60466"/>
    </ligand>
</feature>
<name>A0A8S1NCZ7_9CILI</name>
<evidence type="ECO:0000256" key="9">
    <source>
        <dbReference type="PIRSR" id="PIRSR634015-3"/>
    </source>
</evidence>
<dbReference type="SMART" id="SM01263">
    <property type="entry name" value="Leuk-A4-hydro_C"/>
    <property type="match status" value="1"/>
</dbReference>
<feature type="chain" id="PRO_5035737179" description="Peptidase M1 leukotriene A4 hydrolase/aminopeptidase C-terminal domain-containing protein" evidence="10">
    <location>
        <begin position="19"/>
        <end position="649"/>
    </location>
</feature>
<feature type="domain" description="Peptidase M1 leukotriene A4 hydrolase/aminopeptidase C-terminal" evidence="11">
    <location>
        <begin position="501"/>
        <end position="642"/>
    </location>
</feature>
<evidence type="ECO:0000256" key="1">
    <source>
        <dbReference type="ARBA" id="ARBA00010136"/>
    </source>
</evidence>
<dbReference type="InterPro" id="IPR049980">
    <property type="entry name" value="LTA4H_cat"/>
</dbReference>
<feature type="signal peptide" evidence="10">
    <location>
        <begin position="1"/>
        <end position="18"/>
    </location>
</feature>
<dbReference type="AlphaFoldDB" id="A0A8S1NCZ7"/>
<dbReference type="EMBL" id="CAJJDN010000052">
    <property type="protein sequence ID" value="CAD8088196.1"/>
    <property type="molecule type" value="Genomic_DNA"/>
</dbReference>
<dbReference type="GO" id="GO:0008270">
    <property type="term" value="F:zinc ion binding"/>
    <property type="evidence" value="ECO:0007669"/>
    <property type="project" value="InterPro"/>
</dbReference>
<feature type="active site" description="Proton acceptor" evidence="7">
    <location>
        <position position="321"/>
    </location>
</feature>
<keyword evidence="2" id="KW-0645">Protease</keyword>
<evidence type="ECO:0000256" key="2">
    <source>
        <dbReference type="ARBA" id="ARBA00022670"/>
    </source>
</evidence>
<dbReference type="GO" id="GO:0006508">
    <property type="term" value="P:proteolysis"/>
    <property type="evidence" value="ECO:0007669"/>
    <property type="project" value="UniProtKB-KW"/>
</dbReference>
<keyword evidence="4" id="KW-0378">Hydrolase</keyword>
<evidence type="ECO:0000256" key="3">
    <source>
        <dbReference type="ARBA" id="ARBA00022723"/>
    </source>
</evidence>
<comment type="similarity">
    <text evidence="1">Belongs to the peptidase M1 family.</text>
</comment>
<evidence type="ECO:0000256" key="7">
    <source>
        <dbReference type="PIRSR" id="PIRSR634015-1"/>
    </source>
</evidence>
<dbReference type="GO" id="GO:0005829">
    <property type="term" value="C:cytosol"/>
    <property type="evidence" value="ECO:0007669"/>
    <property type="project" value="TreeGrafter"/>
</dbReference>
<dbReference type="InterPro" id="IPR015211">
    <property type="entry name" value="Peptidase_M1_C"/>
</dbReference>
<dbReference type="InterPro" id="IPR034015">
    <property type="entry name" value="M1_LTA4H"/>
</dbReference>
<keyword evidence="10" id="KW-0732">Signal</keyword>
<dbReference type="OrthoDB" id="10031169at2759"/>
<dbReference type="InterPro" id="IPR014782">
    <property type="entry name" value="Peptidase_M1_dom"/>
</dbReference>
<keyword evidence="6" id="KW-0482">Metalloprotease</keyword>
<feature type="binding site" evidence="9">
    <location>
        <position position="324"/>
    </location>
    <ligand>
        <name>Zn(2+)</name>
        <dbReference type="ChEBI" id="CHEBI:29105"/>
        <note>catalytic</note>
    </ligand>
</feature>
<dbReference type="GO" id="GO:0008237">
    <property type="term" value="F:metallopeptidase activity"/>
    <property type="evidence" value="ECO:0007669"/>
    <property type="project" value="UniProtKB-KW"/>
</dbReference>
<keyword evidence="5 9" id="KW-0862">Zinc</keyword>
<organism evidence="12 13">
    <name type="scientific">Paramecium sonneborni</name>
    <dbReference type="NCBI Taxonomy" id="65129"/>
    <lineage>
        <taxon>Eukaryota</taxon>
        <taxon>Sar</taxon>
        <taxon>Alveolata</taxon>
        <taxon>Ciliophora</taxon>
        <taxon>Intramacronucleata</taxon>
        <taxon>Oligohymenophorea</taxon>
        <taxon>Peniculida</taxon>
        <taxon>Parameciidae</taxon>
        <taxon>Paramecium</taxon>
    </lineage>
</organism>
<comment type="cofactor">
    <cofactor evidence="9">
        <name>Zn(2+)</name>
        <dbReference type="ChEBI" id="CHEBI:29105"/>
    </cofactor>
    <text evidence="9">Binds 1 zinc ion per subunit.</text>
</comment>
<sequence length="649" mass="75083">MKLVILVLLCQMLYCVDVDKNTFSNYKDVKTMHLHIEWLLNLDEKVIDGCVEYSFKVSANRLSEIHLDIYKMNILVVYYPDNGQVLKWHVESDKVQTEEQGDKLVIELGQMYKLGDTIKLRIKYQIGEDARALSFMDPEQTDDKKAPYLFSQCEANNCRSMIPLQDTPSIKFTYSATVITQSPLINVFMSGNRLLNQKFTLINDYKKGQIANIFQFELNIKIPAYLIAIVAGTVQEKSTGRRTAVISESKNIEKYQKELDELDNYLGYLENYIGEYKWGSYKIVILPASFPFGGMENPLLTFANPTIIVGDKSGVSVAVHEIAHSWFGNTVTCNNWSNMWINEGFCVFLERKGLKQLFGDINLVHVNSQVGNNEMNALIKEFNSSPDDFVKSYASLHPKTLDHNADDSFSTIPYERGFQLLYYLEKQINETRFQQLLKAWLAEYEYQSADESDFYRFMILWLKLNLDTEEYQNIKKSIDNVYTKWVYDYGQPPIQETFENPASKEVLELVNSWIEGDGTKPQNYQIFDGFKSNQKQLFLSTLQEKSKDVTVAIMTSLEDAYHISDLTDAELLFRWYNLSIVTTYAKDNTNLLKIKKFVGLVGRMKMVNPIYKALDKQTATQWYQENKAFYHPLTRQSIENIIKGKTISK</sequence>